<evidence type="ECO:0000313" key="1">
    <source>
        <dbReference type="EMBL" id="TCO80197.1"/>
    </source>
</evidence>
<dbReference type="Gene3D" id="3.40.50.2000">
    <property type="entry name" value="Glycogen Phosphorylase B"/>
    <property type="match status" value="2"/>
</dbReference>
<dbReference type="SUPFAM" id="SSF53756">
    <property type="entry name" value="UDP-Glycosyltransferase/glycogen phosphorylase"/>
    <property type="match status" value="1"/>
</dbReference>
<accession>A0A4R2L4L4</accession>
<name>A0A4R2L4L4_9GAMM</name>
<evidence type="ECO:0000313" key="2">
    <source>
        <dbReference type="Proteomes" id="UP000295765"/>
    </source>
</evidence>
<dbReference type="Proteomes" id="UP000295765">
    <property type="component" value="Unassembled WGS sequence"/>
</dbReference>
<comment type="caution">
    <text evidence="1">The sequence shown here is derived from an EMBL/GenBank/DDBJ whole genome shotgun (WGS) entry which is preliminary data.</text>
</comment>
<organism evidence="1 2">
    <name type="scientific">Plasticicumulans lactativorans</name>
    <dbReference type="NCBI Taxonomy" id="1133106"/>
    <lineage>
        <taxon>Bacteria</taxon>
        <taxon>Pseudomonadati</taxon>
        <taxon>Pseudomonadota</taxon>
        <taxon>Gammaproteobacteria</taxon>
        <taxon>Candidatus Competibacteraceae</taxon>
        <taxon>Plasticicumulans</taxon>
    </lineage>
</organism>
<dbReference type="Pfam" id="PF13692">
    <property type="entry name" value="Glyco_trans_1_4"/>
    <property type="match status" value="1"/>
</dbReference>
<gene>
    <name evidence="1" type="ORF">EV699_116103</name>
</gene>
<dbReference type="PANTHER" id="PTHR12526">
    <property type="entry name" value="GLYCOSYLTRANSFERASE"/>
    <property type="match status" value="1"/>
</dbReference>
<keyword evidence="1" id="KW-0808">Transferase</keyword>
<keyword evidence="2" id="KW-1185">Reference proteome</keyword>
<dbReference type="PANTHER" id="PTHR12526:SF637">
    <property type="entry name" value="GLYCOSYLTRANSFERASE EPSF-RELATED"/>
    <property type="match status" value="1"/>
</dbReference>
<proteinExistence type="predicted"/>
<dbReference type="RefSeq" id="WP_132544227.1">
    <property type="nucleotide sequence ID" value="NZ_SLWY01000016.1"/>
</dbReference>
<dbReference type="OrthoDB" id="9802525at2"/>
<reference evidence="1 2" key="1">
    <citation type="submission" date="2019-03" db="EMBL/GenBank/DDBJ databases">
        <title>Genomic Encyclopedia of Type Strains, Phase IV (KMG-IV): sequencing the most valuable type-strain genomes for metagenomic binning, comparative biology and taxonomic classification.</title>
        <authorList>
            <person name="Goeker M."/>
        </authorList>
    </citation>
    <scope>NUCLEOTIDE SEQUENCE [LARGE SCALE GENOMIC DNA]</scope>
    <source>
        <strain evidence="1 2">DSM 25287</strain>
    </source>
</reference>
<dbReference type="EMBL" id="SLWY01000016">
    <property type="protein sequence ID" value="TCO80197.1"/>
    <property type="molecule type" value="Genomic_DNA"/>
</dbReference>
<sequence>MVDRLLLVTSSYPDAGEGEAAAGSFVADFAAALSSHCRVGVVCPGRTSSSTQQEPTLTVHRFAVPRLPLSQLSAGRLTDWPVIASTLRAGRIAVAHACERECPEHILALWALPCGEWARRSGVPYAIWALGSDIWTLRRLPLVRQVLRHVLRRATHRFADGLQLAEDVERLGGRPCAFLASSRRLPRREKTARAADGPLKLAFLGRWHANKGIDLLLDALGQLDEATWARIESVRIAGGGPLETAVRQGCVTLRAGGRPVHDEGYLDREAAADLLTWADRLLLPSRIESIPVVYSDALQAGCPLVAMPVGDLPRLLREDRSGWLAEAVTASAFAAAIRGSVASQQPLPTFAPGALNRFSVEANAALLLERLASQP</sequence>
<dbReference type="GO" id="GO:0016740">
    <property type="term" value="F:transferase activity"/>
    <property type="evidence" value="ECO:0007669"/>
    <property type="project" value="UniProtKB-KW"/>
</dbReference>
<dbReference type="AlphaFoldDB" id="A0A4R2L4L4"/>
<protein>
    <submittedName>
        <fullName evidence="1">Glycosyltransferase involved in cell wall biosynthesis</fullName>
    </submittedName>
</protein>